<sequence>MAKDPVCGMDVNEREAAAKSEHAGETYYFCSPGCKVEFERDPHKYLGEGHAHHPHH</sequence>
<gene>
    <name evidence="2" type="ORF">LIP_3444</name>
</gene>
<dbReference type="KEGG" id="lpil:LIP_3444"/>
<dbReference type="InterPro" id="IPR009078">
    <property type="entry name" value="Ferritin-like_SF"/>
</dbReference>
<dbReference type="EMBL" id="AP014924">
    <property type="protein sequence ID" value="BAS29256.1"/>
    <property type="molecule type" value="Genomic_DNA"/>
</dbReference>
<organism evidence="2 3">
    <name type="scientific">Limnochorda pilosa</name>
    <dbReference type="NCBI Taxonomy" id="1555112"/>
    <lineage>
        <taxon>Bacteria</taxon>
        <taxon>Bacillati</taxon>
        <taxon>Bacillota</taxon>
        <taxon>Limnochordia</taxon>
        <taxon>Limnochordales</taxon>
        <taxon>Limnochordaceae</taxon>
        <taxon>Limnochorda</taxon>
    </lineage>
</organism>
<evidence type="ECO:0000259" key="1">
    <source>
        <dbReference type="SMART" id="SM00746"/>
    </source>
</evidence>
<dbReference type="AlphaFoldDB" id="A0A0K2SQ80"/>
<dbReference type="Gene3D" id="1.10.620.20">
    <property type="entry name" value="Ribonucleotide Reductase, subunit A"/>
    <property type="match status" value="1"/>
</dbReference>
<dbReference type="STRING" id="1555112.LIP_3444"/>
<dbReference type="InterPro" id="IPR007029">
    <property type="entry name" value="YHS_dom"/>
</dbReference>
<dbReference type="SMART" id="SM00746">
    <property type="entry name" value="TRASH"/>
    <property type="match status" value="1"/>
</dbReference>
<dbReference type="Pfam" id="PF04945">
    <property type="entry name" value="YHS"/>
    <property type="match status" value="1"/>
</dbReference>
<dbReference type="InterPro" id="IPR011017">
    <property type="entry name" value="TRASH_dom"/>
</dbReference>
<dbReference type="OrthoDB" id="9809270at2"/>
<evidence type="ECO:0000313" key="3">
    <source>
        <dbReference type="Proteomes" id="UP000065807"/>
    </source>
</evidence>
<dbReference type="Proteomes" id="UP000065807">
    <property type="component" value="Chromosome"/>
</dbReference>
<feature type="domain" description="TRASH" evidence="1">
    <location>
        <begin position="4"/>
        <end position="42"/>
    </location>
</feature>
<name>A0A0K2SQ80_LIMPI</name>
<protein>
    <recommendedName>
        <fullName evidence="1">TRASH domain-containing protein</fullName>
    </recommendedName>
</protein>
<dbReference type="RefSeq" id="WP_082726470.1">
    <property type="nucleotide sequence ID" value="NZ_AP014924.1"/>
</dbReference>
<dbReference type="SUPFAM" id="SSF47240">
    <property type="entry name" value="Ferritin-like"/>
    <property type="match status" value="1"/>
</dbReference>
<evidence type="ECO:0000313" key="2">
    <source>
        <dbReference type="EMBL" id="BAS29256.1"/>
    </source>
</evidence>
<dbReference type="InterPro" id="IPR012348">
    <property type="entry name" value="RNR-like"/>
</dbReference>
<proteinExistence type="predicted"/>
<reference evidence="3" key="2">
    <citation type="journal article" date="2016" name="Int. J. Syst. Evol. Microbiol.">
        <title>Complete genome sequence and cell structure of Limnochorda pilosa, a Gram-negative spore-former within the phylum Firmicutes.</title>
        <authorList>
            <person name="Watanabe M."/>
            <person name="Kojima H."/>
            <person name="Fukui M."/>
        </authorList>
    </citation>
    <scope>NUCLEOTIDE SEQUENCE [LARGE SCALE GENOMIC DNA]</scope>
    <source>
        <strain evidence="3">HC45</strain>
    </source>
</reference>
<reference evidence="3" key="1">
    <citation type="submission" date="2015-07" db="EMBL/GenBank/DDBJ databases">
        <title>Complete genome sequence and phylogenetic analysis of Limnochorda pilosa.</title>
        <authorList>
            <person name="Watanabe M."/>
            <person name="Kojima H."/>
            <person name="Fukui M."/>
        </authorList>
    </citation>
    <scope>NUCLEOTIDE SEQUENCE [LARGE SCALE GENOMIC DNA]</scope>
    <source>
        <strain evidence="3">HC45</strain>
    </source>
</reference>
<accession>A0A0K2SQ80</accession>
<dbReference type="GO" id="GO:0016491">
    <property type="term" value="F:oxidoreductase activity"/>
    <property type="evidence" value="ECO:0007669"/>
    <property type="project" value="InterPro"/>
</dbReference>
<keyword evidence="3" id="KW-1185">Reference proteome</keyword>